<keyword evidence="1" id="KW-0732">Signal</keyword>
<evidence type="ECO:0000313" key="2">
    <source>
        <dbReference type="Proteomes" id="UP000887564"/>
    </source>
</evidence>
<proteinExistence type="predicted"/>
<accession>A0A914RI99</accession>
<protein>
    <submittedName>
        <fullName evidence="3">Uncharacterized protein</fullName>
    </submittedName>
</protein>
<evidence type="ECO:0000256" key="1">
    <source>
        <dbReference type="SAM" id="SignalP"/>
    </source>
</evidence>
<feature type="signal peptide" evidence="1">
    <location>
        <begin position="1"/>
        <end position="27"/>
    </location>
</feature>
<dbReference type="AlphaFoldDB" id="A0A914RI99"/>
<feature type="chain" id="PRO_5037962429" evidence="1">
    <location>
        <begin position="28"/>
        <end position="48"/>
    </location>
</feature>
<sequence length="48" mass="5132">MLSGEHLIGMSQLFLLILAVPIIRGLASDRFDIVDYCACAIRAAVIAA</sequence>
<dbReference type="WBParaSite" id="PEQ_0000604001-mRNA-1">
    <property type="protein sequence ID" value="PEQ_0000604001-mRNA-1"/>
    <property type="gene ID" value="PEQ_0000604001"/>
</dbReference>
<reference evidence="3" key="1">
    <citation type="submission" date="2022-11" db="UniProtKB">
        <authorList>
            <consortium name="WormBaseParasite"/>
        </authorList>
    </citation>
    <scope>IDENTIFICATION</scope>
</reference>
<dbReference type="Proteomes" id="UP000887564">
    <property type="component" value="Unplaced"/>
</dbReference>
<name>A0A914RI99_PAREQ</name>
<evidence type="ECO:0000313" key="3">
    <source>
        <dbReference type="WBParaSite" id="PEQ_0000604001-mRNA-1"/>
    </source>
</evidence>
<keyword evidence="2" id="KW-1185">Reference proteome</keyword>
<organism evidence="2 3">
    <name type="scientific">Parascaris equorum</name>
    <name type="common">Equine roundworm</name>
    <dbReference type="NCBI Taxonomy" id="6256"/>
    <lineage>
        <taxon>Eukaryota</taxon>
        <taxon>Metazoa</taxon>
        <taxon>Ecdysozoa</taxon>
        <taxon>Nematoda</taxon>
        <taxon>Chromadorea</taxon>
        <taxon>Rhabditida</taxon>
        <taxon>Spirurina</taxon>
        <taxon>Ascaridomorpha</taxon>
        <taxon>Ascaridoidea</taxon>
        <taxon>Ascarididae</taxon>
        <taxon>Parascaris</taxon>
    </lineage>
</organism>